<reference evidence="2 3" key="1">
    <citation type="submission" date="2018-06" db="EMBL/GenBank/DDBJ databases">
        <title>Complete Genome Sequence of Desulfobacter hydrogenophilus (DSM3380).</title>
        <authorList>
            <person name="Marietou A."/>
            <person name="Schreiber L."/>
            <person name="Marshall I."/>
            <person name="Jorgensen B."/>
        </authorList>
    </citation>
    <scope>NUCLEOTIDE SEQUENCE [LARGE SCALE GENOMIC DNA]</scope>
    <source>
        <strain evidence="2 3">DSM 3380</strain>
    </source>
</reference>
<dbReference type="PANTHER" id="PTHR43393:SF3">
    <property type="entry name" value="LYSINE DECARBOXYLASE-LIKE PROTEIN"/>
    <property type="match status" value="1"/>
</dbReference>
<dbReference type="AlphaFoldDB" id="A0A328FE01"/>
<dbReference type="PANTHER" id="PTHR43393">
    <property type="entry name" value="CYTOKININ RIBOSIDE 5'-MONOPHOSPHATE PHOSPHORIBOHYDROLASE"/>
    <property type="match status" value="1"/>
</dbReference>
<dbReference type="SUPFAM" id="SSF102405">
    <property type="entry name" value="MCP/YpsA-like"/>
    <property type="match status" value="1"/>
</dbReference>
<sequence>MSLAFDLESNLIDLRSARIFSPANRVWDELDTIPGELVPVSETDAVTRLQQQSGRCRVPVGILGGRKASEEQLADALALGTLIAQMGLTLICGGRQGVMEATCKGAAEAGGICVGLLPDENPGAANPYVTIPLATGIGVARNAILTRAALCLVAIGGSYGTLSEIAFGLQFEKKVLGLSGAPNIPGMLPCRSPKEAAARIARVVLNLPQ</sequence>
<dbReference type="Gene3D" id="3.40.50.450">
    <property type="match status" value="1"/>
</dbReference>
<evidence type="ECO:0000313" key="1">
    <source>
        <dbReference type="EMBL" id="QBH13335.1"/>
    </source>
</evidence>
<dbReference type="GO" id="GO:0005829">
    <property type="term" value="C:cytosol"/>
    <property type="evidence" value="ECO:0007669"/>
    <property type="project" value="TreeGrafter"/>
</dbReference>
<dbReference type="Pfam" id="PF18306">
    <property type="entry name" value="LDcluster4"/>
    <property type="match status" value="1"/>
</dbReference>
<dbReference type="EMBL" id="QLNI01000029">
    <property type="protein sequence ID" value="RAM01265.1"/>
    <property type="molecule type" value="Genomic_DNA"/>
</dbReference>
<protein>
    <submittedName>
        <fullName evidence="2">TIGR00725 family protein</fullName>
    </submittedName>
</protein>
<dbReference type="RefSeq" id="WP_111957889.1">
    <property type="nucleotide sequence ID" value="NZ_CP036313.1"/>
</dbReference>
<evidence type="ECO:0000313" key="3">
    <source>
        <dbReference type="Proteomes" id="UP000248798"/>
    </source>
</evidence>
<keyword evidence="4" id="KW-1185">Reference proteome</keyword>
<dbReference type="InterPro" id="IPR041164">
    <property type="entry name" value="LDcluster4"/>
</dbReference>
<reference evidence="1 4" key="2">
    <citation type="submission" date="2019-02" db="EMBL/GenBank/DDBJ databases">
        <title>Complete genome sequence of Desulfobacter hydrogenophilus AcRS1.</title>
        <authorList>
            <person name="Marietou A."/>
            <person name="Lund M.B."/>
            <person name="Marshall I.P.G."/>
            <person name="Schreiber L."/>
            <person name="Jorgensen B."/>
        </authorList>
    </citation>
    <scope>NUCLEOTIDE SEQUENCE [LARGE SCALE GENOMIC DNA]</scope>
    <source>
        <strain evidence="1 4">AcRS1</strain>
    </source>
</reference>
<dbReference type="OrthoDB" id="9794039at2"/>
<proteinExistence type="predicted"/>
<organism evidence="2 3">
    <name type="scientific">Desulfobacter hydrogenophilus</name>
    <dbReference type="NCBI Taxonomy" id="2291"/>
    <lineage>
        <taxon>Bacteria</taxon>
        <taxon>Pseudomonadati</taxon>
        <taxon>Thermodesulfobacteriota</taxon>
        <taxon>Desulfobacteria</taxon>
        <taxon>Desulfobacterales</taxon>
        <taxon>Desulfobacteraceae</taxon>
        <taxon>Desulfobacter</taxon>
    </lineage>
</organism>
<name>A0A328FE01_9BACT</name>
<dbReference type="EMBL" id="CP036313">
    <property type="protein sequence ID" value="QBH13335.1"/>
    <property type="molecule type" value="Genomic_DNA"/>
</dbReference>
<dbReference type="InterPro" id="IPR052341">
    <property type="entry name" value="LOG_family_nucleotidases"/>
</dbReference>
<dbReference type="NCBIfam" id="TIGR00725">
    <property type="entry name" value="TIGR00725 family protein"/>
    <property type="match status" value="1"/>
</dbReference>
<dbReference type="InterPro" id="IPR005268">
    <property type="entry name" value="CHP00725"/>
</dbReference>
<dbReference type="Proteomes" id="UP000293902">
    <property type="component" value="Chromosome"/>
</dbReference>
<gene>
    <name evidence="2" type="ORF">DO021_14400</name>
    <name evidence="1" type="ORF">EYB58_10620</name>
</gene>
<evidence type="ECO:0000313" key="2">
    <source>
        <dbReference type="EMBL" id="RAM01265.1"/>
    </source>
</evidence>
<dbReference type="Proteomes" id="UP000248798">
    <property type="component" value="Unassembled WGS sequence"/>
</dbReference>
<evidence type="ECO:0000313" key="4">
    <source>
        <dbReference type="Proteomes" id="UP000293902"/>
    </source>
</evidence>
<accession>A0A328FE01</accession>